<dbReference type="Pfam" id="PF05532">
    <property type="entry name" value="CsbD"/>
    <property type="match status" value="1"/>
</dbReference>
<dbReference type="InterPro" id="IPR050423">
    <property type="entry name" value="UPF0337_stress_rsp"/>
</dbReference>
<sequence length="70" mass="8121">MNWNQIEGNWNQVVGKAQAQWGLLTGDELDNIKGRQRELSGLIQERYGKTEEEAQREIDDWMSKINQSVS</sequence>
<dbReference type="PANTHER" id="PTHR34977">
    <property type="entry name" value="UPF0337 PROTEIN YJBJ"/>
    <property type="match status" value="1"/>
</dbReference>
<gene>
    <name evidence="3" type="ORF">J0X15_19120</name>
</gene>
<dbReference type="InterPro" id="IPR026042">
    <property type="entry name" value="YjbJ"/>
</dbReference>
<protein>
    <submittedName>
        <fullName evidence="3">CsbD family protein</fullName>
    </submittedName>
</protein>
<organism evidence="3 4">
    <name type="scientific">Roseibium limicola</name>
    <dbReference type="NCBI Taxonomy" id="2816037"/>
    <lineage>
        <taxon>Bacteria</taxon>
        <taxon>Pseudomonadati</taxon>
        <taxon>Pseudomonadota</taxon>
        <taxon>Alphaproteobacteria</taxon>
        <taxon>Hyphomicrobiales</taxon>
        <taxon>Stappiaceae</taxon>
        <taxon>Roseibium</taxon>
    </lineage>
</organism>
<dbReference type="Gene3D" id="1.10.1470.10">
    <property type="entry name" value="YjbJ"/>
    <property type="match status" value="1"/>
</dbReference>
<comment type="similarity">
    <text evidence="1">Belongs to the UPF0337 (CsbD) family.</text>
</comment>
<feature type="domain" description="CsbD-like" evidence="2">
    <location>
        <begin position="4"/>
        <end position="55"/>
    </location>
</feature>
<evidence type="ECO:0000313" key="3">
    <source>
        <dbReference type="EMBL" id="MBO0347349.1"/>
    </source>
</evidence>
<evidence type="ECO:0000256" key="1">
    <source>
        <dbReference type="ARBA" id="ARBA00009129"/>
    </source>
</evidence>
<dbReference type="Proteomes" id="UP000664779">
    <property type="component" value="Unassembled WGS sequence"/>
</dbReference>
<keyword evidence="4" id="KW-1185">Reference proteome</keyword>
<evidence type="ECO:0000259" key="2">
    <source>
        <dbReference type="Pfam" id="PF05532"/>
    </source>
</evidence>
<reference evidence="3" key="1">
    <citation type="submission" date="2021-03" db="EMBL/GenBank/DDBJ databases">
        <title>Roseibium sp. CAU 1637 isolated from Incheon.</title>
        <authorList>
            <person name="Kim W."/>
        </authorList>
    </citation>
    <scope>NUCLEOTIDE SEQUENCE</scope>
    <source>
        <strain evidence="3">CAU 1637</strain>
    </source>
</reference>
<comment type="caution">
    <text evidence="3">The sequence shown here is derived from an EMBL/GenBank/DDBJ whole genome shotgun (WGS) entry which is preliminary data.</text>
</comment>
<dbReference type="PANTHER" id="PTHR34977:SF1">
    <property type="entry name" value="UPF0337 PROTEIN YJBJ"/>
    <property type="match status" value="1"/>
</dbReference>
<accession>A0A939JAV5</accession>
<dbReference type="PIRSF" id="PIRSF039008">
    <property type="entry name" value="YjbJ"/>
    <property type="match status" value="1"/>
</dbReference>
<dbReference type="AlphaFoldDB" id="A0A939JAV5"/>
<dbReference type="RefSeq" id="WP_206944404.1">
    <property type="nucleotide sequence ID" value="NZ_JAFLNF010000011.1"/>
</dbReference>
<dbReference type="InterPro" id="IPR008462">
    <property type="entry name" value="CsbD"/>
</dbReference>
<proteinExistence type="inferred from homology"/>
<name>A0A939JAV5_9HYPH</name>
<dbReference type="EMBL" id="JAFLNF010000011">
    <property type="protein sequence ID" value="MBO0347349.1"/>
    <property type="molecule type" value="Genomic_DNA"/>
</dbReference>
<dbReference type="SUPFAM" id="SSF69047">
    <property type="entry name" value="Hypothetical protein YjbJ"/>
    <property type="match status" value="1"/>
</dbReference>
<dbReference type="InterPro" id="IPR036629">
    <property type="entry name" value="YjbJ_sf"/>
</dbReference>
<evidence type="ECO:0000313" key="4">
    <source>
        <dbReference type="Proteomes" id="UP000664779"/>
    </source>
</evidence>